<reference evidence="1" key="1">
    <citation type="submission" date="2020-06" db="EMBL/GenBank/DDBJ databases">
        <authorList>
            <person name="Li T."/>
            <person name="Hu X."/>
            <person name="Zhang T."/>
            <person name="Song X."/>
            <person name="Zhang H."/>
            <person name="Dai N."/>
            <person name="Sheng W."/>
            <person name="Hou X."/>
            <person name="Wei L."/>
        </authorList>
    </citation>
    <scope>NUCLEOTIDE SEQUENCE</scope>
    <source>
        <strain evidence="1">KEN8</strain>
        <tissue evidence="1">Leaf</tissue>
    </source>
</reference>
<dbReference type="PANTHER" id="PTHR33982">
    <property type="entry name" value="OUTER ENVELOPE MEMBRANE PROTEIN 7-RELATED"/>
    <property type="match status" value="1"/>
</dbReference>
<sequence length="127" mass="13541">MGGTAKMNAMRSAVVVVGALAFGYLTLQLGFKPFLEKAQLEQQRQEALLQAQSASSQAEDSFDDSFHTSGTVELDCRLLILNVKPYAAVEIAAVGRQSTKAVENLSLKFGVYQATGHGSCKSSVVVI</sequence>
<dbReference type="AlphaFoldDB" id="A0AAW2RA46"/>
<dbReference type="InterPro" id="IPR038944">
    <property type="entry name" value="OEP7-like"/>
</dbReference>
<evidence type="ECO:0000313" key="1">
    <source>
        <dbReference type="EMBL" id="KAL0376583.1"/>
    </source>
</evidence>
<dbReference type="EMBL" id="JACGWM010000004">
    <property type="protein sequence ID" value="KAL0376583.1"/>
    <property type="molecule type" value="Genomic_DNA"/>
</dbReference>
<accession>A0AAW2RA46</accession>
<gene>
    <name evidence="1" type="ORF">Scaly_0775900</name>
</gene>
<proteinExistence type="predicted"/>
<protein>
    <submittedName>
        <fullName evidence="1">Uncharacterized protein</fullName>
    </submittedName>
</protein>
<organism evidence="1">
    <name type="scientific">Sesamum calycinum</name>
    <dbReference type="NCBI Taxonomy" id="2727403"/>
    <lineage>
        <taxon>Eukaryota</taxon>
        <taxon>Viridiplantae</taxon>
        <taxon>Streptophyta</taxon>
        <taxon>Embryophyta</taxon>
        <taxon>Tracheophyta</taxon>
        <taxon>Spermatophyta</taxon>
        <taxon>Magnoliopsida</taxon>
        <taxon>eudicotyledons</taxon>
        <taxon>Gunneridae</taxon>
        <taxon>Pentapetalae</taxon>
        <taxon>asterids</taxon>
        <taxon>lamiids</taxon>
        <taxon>Lamiales</taxon>
        <taxon>Pedaliaceae</taxon>
        <taxon>Sesamum</taxon>
    </lineage>
</organism>
<dbReference type="PANTHER" id="PTHR33982:SF4">
    <property type="entry name" value="TRANSMEMBRANE PROTEIN"/>
    <property type="match status" value="1"/>
</dbReference>
<name>A0AAW2RA46_9LAMI</name>
<reference evidence="1" key="2">
    <citation type="journal article" date="2024" name="Plant">
        <title>Genomic evolution and insights into agronomic trait innovations of Sesamum species.</title>
        <authorList>
            <person name="Miao H."/>
            <person name="Wang L."/>
            <person name="Qu L."/>
            <person name="Liu H."/>
            <person name="Sun Y."/>
            <person name="Le M."/>
            <person name="Wang Q."/>
            <person name="Wei S."/>
            <person name="Zheng Y."/>
            <person name="Lin W."/>
            <person name="Duan Y."/>
            <person name="Cao H."/>
            <person name="Xiong S."/>
            <person name="Wang X."/>
            <person name="Wei L."/>
            <person name="Li C."/>
            <person name="Ma Q."/>
            <person name="Ju M."/>
            <person name="Zhao R."/>
            <person name="Li G."/>
            <person name="Mu C."/>
            <person name="Tian Q."/>
            <person name="Mei H."/>
            <person name="Zhang T."/>
            <person name="Gao T."/>
            <person name="Zhang H."/>
        </authorList>
    </citation>
    <scope>NUCLEOTIDE SEQUENCE</scope>
    <source>
        <strain evidence="1">KEN8</strain>
    </source>
</reference>
<comment type="caution">
    <text evidence="1">The sequence shown here is derived from an EMBL/GenBank/DDBJ whole genome shotgun (WGS) entry which is preliminary data.</text>
</comment>